<dbReference type="PRINTS" id="PR00420">
    <property type="entry name" value="RNGMNOXGNASE"/>
</dbReference>
<name>A0A4U7B278_9PEZI</name>
<dbReference type="Gene3D" id="3.50.50.60">
    <property type="entry name" value="FAD/NAD(P)-binding domain"/>
    <property type="match status" value="1"/>
</dbReference>
<dbReference type="InterPro" id="IPR036188">
    <property type="entry name" value="FAD/NAD-bd_sf"/>
</dbReference>
<dbReference type="InterPro" id="IPR002938">
    <property type="entry name" value="FAD-bd"/>
</dbReference>
<evidence type="ECO:0000313" key="6">
    <source>
        <dbReference type="Proteomes" id="UP000308133"/>
    </source>
</evidence>
<feature type="domain" description="FAD-binding" evidence="4">
    <location>
        <begin position="3"/>
        <end position="207"/>
    </location>
</feature>
<dbReference type="EMBL" id="PTQR01000052">
    <property type="protein sequence ID" value="TKX23765.1"/>
    <property type="molecule type" value="Genomic_DNA"/>
</dbReference>
<keyword evidence="2" id="KW-0274">FAD</keyword>
<dbReference type="Proteomes" id="UP000308133">
    <property type="component" value="Unassembled WGS sequence"/>
</dbReference>
<evidence type="ECO:0000256" key="2">
    <source>
        <dbReference type="ARBA" id="ARBA00022827"/>
    </source>
</evidence>
<evidence type="ECO:0000256" key="1">
    <source>
        <dbReference type="ARBA" id="ARBA00022630"/>
    </source>
</evidence>
<accession>A0A4U7B278</accession>
<dbReference type="InterPro" id="IPR050641">
    <property type="entry name" value="RIFMO-like"/>
</dbReference>
<evidence type="ECO:0000259" key="4">
    <source>
        <dbReference type="Pfam" id="PF01494"/>
    </source>
</evidence>
<gene>
    <name evidence="5" type="ORF">C1H76_4042</name>
</gene>
<proteinExistence type="predicted"/>
<dbReference type="SUPFAM" id="SSF51905">
    <property type="entry name" value="FAD/NAD(P)-binding domain"/>
    <property type="match status" value="1"/>
</dbReference>
<evidence type="ECO:0000313" key="5">
    <source>
        <dbReference type="EMBL" id="TKX23765.1"/>
    </source>
</evidence>
<keyword evidence="1" id="KW-0285">Flavoprotein</keyword>
<organism evidence="5 6">
    <name type="scientific">Elsinoe australis</name>
    <dbReference type="NCBI Taxonomy" id="40998"/>
    <lineage>
        <taxon>Eukaryota</taxon>
        <taxon>Fungi</taxon>
        <taxon>Dikarya</taxon>
        <taxon>Ascomycota</taxon>
        <taxon>Pezizomycotina</taxon>
        <taxon>Dothideomycetes</taxon>
        <taxon>Dothideomycetidae</taxon>
        <taxon>Myriangiales</taxon>
        <taxon>Elsinoaceae</taxon>
        <taxon>Elsinoe</taxon>
    </lineage>
</organism>
<comment type="caution">
    <text evidence="5">The sequence shown here is derived from an EMBL/GenBank/DDBJ whole genome shotgun (WGS) entry which is preliminary data.</text>
</comment>
<reference evidence="5 6" key="1">
    <citation type="submission" date="2018-02" db="EMBL/GenBank/DDBJ databases">
        <title>Draft genome sequences of Elsinoe sp., causing black scab on jojoba.</title>
        <authorList>
            <person name="Stodart B."/>
            <person name="Jeffress S."/>
            <person name="Ash G."/>
            <person name="Arun Chinnappa K."/>
        </authorList>
    </citation>
    <scope>NUCLEOTIDE SEQUENCE [LARGE SCALE GENOMIC DNA]</scope>
    <source>
        <strain evidence="5 6">Hillstone_2</strain>
    </source>
</reference>
<dbReference type="GO" id="GO:0071949">
    <property type="term" value="F:FAD binding"/>
    <property type="evidence" value="ECO:0007669"/>
    <property type="project" value="InterPro"/>
</dbReference>
<keyword evidence="3" id="KW-0560">Oxidoreductase</keyword>
<dbReference type="PANTHER" id="PTHR43004:SF8">
    <property type="entry name" value="FAD-BINDING DOMAIN-CONTAINING PROTEIN-RELATED"/>
    <property type="match status" value="1"/>
</dbReference>
<dbReference type="Gene3D" id="3.30.9.10">
    <property type="entry name" value="D-Amino Acid Oxidase, subunit A, domain 2"/>
    <property type="match status" value="1"/>
</dbReference>
<dbReference type="PANTHER" id="PTHR43004">
    <property type="entry name" value="TRK SYSTEM POTASSIUM UPTAKE PROTEIN"/>
    <property type="match status" value="1"/>
</dbReference>
<dbReference type="AlphaFoldDB" id="A0A4U7B278"/>
<evidence type="ECO:0000256" key="3">
    <source>
        <dbReference type="ARBA" id="ARBA00023002"/>
    </source>
</evidence>
<sequence>MTRWLIGADGARSVVARSLGFKFISKPGGIQACNVLFRADLSNHMLQEERQAVLSWVVNPEHKTFPGLVGHLRVVRPWNEWVMAAFGPGGSNAFDGLTLDYPRIIACIREMVGDESIDVKVLAMDPLTVRELIAGDYKRPDMNALIMGDAAHRHPPTYGLGSNTCVQDAYNLAWKIAFVSRGLASPDLLGTYSAERQPVGAELVRESNQQLRANYLI</sequence>
<dbReference type="Pfam" id="PF01494">
    <property type="entry name" value="FAD_binding_3"/>
    <property type="match status" value="1"/>
</dbReference>
<protein>
    <submittedName>
        <fullName evidence="5">FAD-binding domain-containing protein 20</fullName>
    </submittedName>
</protein>
<dbReference type="GO" id="GO:0016709">
    <property type="term" value="F:oxidoreductase activity, acting on paired donors, with incorporation or reduction of molecular oxygen, NAD(P)H as one donor, and incorporation of one atom of oxygen"/>
    <property type="evidence" value="ECO:0007669"/>
    <property type="project" value="UniProtKB-ARBA"/>
</dbReference>